<comment type="caution">
    <text evidence="1">The sequence shown here is derived from an EMBL/GenBank/DDBJ whole genome shotgun (WGS) entry which is preliminary data.</text>
</comment>
<dbReference type="InterPro" id="IPR052036">
    <property type="entry name" value="Hydrolase/PRTase-associated"/>
</dbReference>
<dbReference type="Gene3D" id="3.30.1870.10">
    <property type="entry name" value="EreA-like, domain 2"/>
    <property type="match status" value="1"/>
</dbReference>
<dbReference type="Gene3D" id="1.20.1440.30">
    <property type="entry name" value="Biosynthetic Protein domain"/>
    <property type="match status" value="1"/>
</dbReference>
<dbReference type="InterPro" id="IPR007815">
    <property type="entry name" value="Emycin_Estase"/>
</dbReference>
<gene>
    <name evidence="1" type="ORF">HNR68_004319</name>
</gene>
<dbReference type="GO" id="GO:0046677">
    <property type="term" value="P:response to antibiotic"/>
    <property type="evidence" value="ECO:0007669"/>
    <property type="project" value="InterPro"/>
</dbReference>
<dbReference type="PANTHER" id="PTHR31299:SF0">
    <property type="entry name" value="ESTERASE, PUTATIVE (AFU_ORTHOLOGUE AFUA_1G05850)-RELATED"/>
    <property type="match status" value="1"/>
</dbReference>
<dbReference type="Gene3D" id="3.40.1660.10">
    <property type="entry name" value="EreA-like (biosynthetic domain)"/>
    <property type="match status" value="1"/>
</dbReference>
<dbReference type="AlphaFoldDB" id="A0A853AQ17"/>
<keyword evidence="1" id="KW-0378">Hydrolase</keyword>
<reference evidence="1 2" key="1">
    <citation type="submission" date="2020-07" db="EMBL/GenBank/DDBJ databases">
        <title>Sequencing the genomes of 1000 actinobacteria strains.</title>
        <authorList>
            <person name="Klenk H.-P."/>
        </authorList>
    </citation>
    <scope>NUCLEOTIDE SEQUENCE [LARGE SCALE GENOMIC DNA]</scope>
    <source>
        <strain evidence="1 2">DSM 44065</strain>
    </source>
</reference>
<proteinExistence type="predicted"/>
<dbReference type="RefSeq" id="WP_345237788.1">
    <property type="nucleotide sequence ID" value="NZ_BAABFH010000001.1"/>
</dbReference>
<dbReference type="GO" id="GO:0016787">
    <property type="term" value="F:hydrolase activity"/>
    <property type="evidence" value="ECO:0007669"/>
    <property type="project" value="UniProtKB-KW"/>
</dbReference>
<dbReference type="Pfam" id="PF05139">
    <property type="entry name" value="Erythro_esteras"/>
    <property type="match status" value="1"/>
</dbReference>
<organism evidence="1 2">
    <name type="scientific">Saccharopolyspora hordei</name>
    <dbReference type="NCBI Taxonomy" id="1838"/>
    <lineage>
        <taxon>Bacteria</taxon>
        <taxon>Bacillati</taxon>
        <taxon>Actinomycetota</taxon>
        <taxon>Actinomycetes</taxon>
        <taxon>Pseudonocardiales</taxon>
        <taxon>Pseudonocardiaceae</taxon>
        <taxon>Saccharopolyspora</taxon>
    </lineage>
</organism>
<accession>A0A853AQ17</accession>
<dbReference type="CDD" id="cd14728">
    <property type="entry name" value="Ere-like"/>
    <property type="match status" value="1"/>
</dbReference>
<dbReference type="Proteomes" id="UP000587002">
    <property type="component" value="Unassembled WGS sequence"/>
</dbReference>
<sequence length="371" mass="39832">MAIGENNHYIREFGRLRAEVVRFLVTELGFSVVALESGFAEGLVVDAWINGGPGGLAEVARDGFTFRHGDAVEVQELITWLREHNAVGGRVRFAGLDVPGSGGSVLPALRLVRAHLVERAPEQVQLVDAATSATQPYASANNGVAPTKYAELSTAERDAATAALTRLLLRLDALPSSRPEDRLARHHALGALRLDEHLRELVELGQPDPSPLTSSSRDAYQAETVRLLRDLHGADQRIVVLAHNLHIQRVPMRLLPSVRAWSLGSYLAEEFGADYRAIGVTARAGTTVGMHLDDQARLGIGVTARPLEPVAEGSVEQAVGESGPVLLDLRSATTGPTSIRHVTTTMPVDVAEAFDAVVCLPEMHPSSFVMA</sequence>
<dbReference type="EMBL" id="JACCFJ010000001">
    <property type="protein sequence ID" value="NYI85689.1"/>
    <property type="molecule type" value="Genomic_DNA"/>
</dbReference>
<dbReference type="SUPFAM" id="SSF159501">
    <property type="entry name" value="EreA/ChaN-like"/>
    <property type="match status" value="1"/>
</dbReference>
<evidence type="ECO:0000313" key="1">
    <source>
        <dbReference type="EMBL" id="NYI85689.1"/>
    </source>
</evidence>
<name>A0A853AQ17_9PSEU</name>
<protein>
    <submittedName>
        <fullName evidence="1">Erythromycin esterase</fullName>
        <ecNumber evidence="1">3.1.1.-</ecNumber>
    </submittedName>
</protein>
<dbReference type="PANTHER" id="PTHR31299">
    <property type="entry name" value="ESTERASE, PUTATIVE (AFU_ORTHOLOGUE AFUA_1G05850)-RELATED"/>
    <property type="match status" value="1"/>
</dbReference>
<keyword evidence="2" id="KW-1185">Reference proteome</keyword>
<evidence type="ECO:0000313" key="2">
    <source>
        <dbReference type="Proteomes" id="UP000587002"/>
    </source>
</evidence>
<dbReference type="EC" id="3.1.1.-" evidence="1"/>